<reference evidence="2" key="1">
    <citation type="journal article" date="2017" name="Genome Biol.">
        <title>Comparative genomics reveals high biological diversity and specific adaptations in the industrially and medically important fungal genus Aspergillus.</title>
        <authorList>
            <person name="de Vries R.P."/>
            <person name="Riley R."/>
            <person name="Wiebenga A."/>
            <person name="Aguilar-Osorio G."/>
            <person name="Amillis S."/>
            <person name="Uchima C.A."/>
            <person name="Anderluh G."/>
            <person name="Asadollahi M."/>
            <person name="Askin M."/>
            <person name="Barry K."/>
            <person name="Battaglia E."/>
            <person name="Bayram O."/>
            <person name="Benocci T."/>
            <person name="Braus-Stromeyer S.A."/>
            <person name="Caldana C."/>
            <person name="Canovas D."/>
            <person name="Cerqueira G.C."/>
            <person name="Chen F."/>
            <person name="Chen W."/>
            <person name="Choi C."/>
            <person name="Clum A."/>
            <person name="Dos Santos R.A."/>
            <person name="Damasio A.R."/>
            <person name="Diallinas G."/>
            <person name="Emri T."/>
            <person name="Fekete E."/>
            <person name="Flipphi M."/>
            <person name="Freyberg S."/>
            <person name="Gallo A."/>
            <person name="Gournas C."/>
            <person name="Habgood R."/>
            <person name="Hainaut M."/>
            <person name="Harispe M.L."/>
            <person name="Henrissat B."/>
            <person name="Hilden K.S."/>
            <person name="Hope R."/>
            <person name="Hossain A."/>
            <person name="Karabika E."/>
            <person name="Karaffa L."/>
            <person name="Karanyi Z."/>
            <person name="Krasevec N."/>
            <person name="Kuo A."/>
            <person name="Kusch H."/>
            <person name="LaButti K."/>
            <person name="Lagendijk E.L."/>
            <person name="Lapidus A."/>
            <person name="Levasseur A."/>
            <person name="Lindquist E."/>
            <person name="Lipzen A."/>
            <person name="Logrieco A.F."/>
            <person name="MacCabe A."/>
            <person name="Maekelae M.R."/>
            <person name="Malavazi I."/>
            <person name="Melin P."/>
            <person name="Meyer V."/>
            <person name="Mielnichuk N."/>
            <person name="Miskei M."/>
            <person name="Molnar A.P."/>
            <person name="Mule G."/>
            <person name="Ngan C.Y."/>
            <person name="Orejas M."/>
            <person name="Orosz E."/>
            <person name="Ouedraogo J.P."/>
            <person name="Overkamp K.M."/>
            <person name="Park H.-S."/>
            <person name="Perrone G."/>
            <person name="Piumi F."/>
            <person name="Punt P.J."/>
            <person name="Ram A.F."/>
            <person name="Ramon A."/>
            <person name="Rauscher S."/>
            <person name="Record E."/>
            <person name="Riano-Pachon D.M."/>
            <person name="Robert V."/>
            <person name="Roehrig J."/>
            <person name="Ruller R."/>
            <person name="Salamov A."/>
            <person name="Salih N.S."/>
            <person name="Samson R.A."/>
            <person name="Sandor E."/>
            <person name="Sanguinetti M."/>
            <person name="Schuetze T."/>
            <person name="Sepcic K."/>
            <person name="Shelest E."/>
            <person name="Sherlock G."/>
            <person name="Sophianopoulou V."/>
            <person name="Squina F.M."/>
            <person name="Sun H."/>
            <person name="Susca A."/>
            <person name="Todd R.B."/>
            <person name="Tsang A."/>
            <person name="Unkles S.E."/>
            <person name="van de Wiele N."/>
            <person name="van Rossen-Uffink D."/>
            <person name="Oliveira J.V."/>
            <person name="Vesth T.C."/>
            <person name="Visser J."/>
            <person name="Yu J.-H."/>
            <person name="Zhou M."/>
            <person name="Andersen M.R."/>
            <person name="Archer D.B."/>
            <person name="Baker S.E."/>
            <person name="Benoit I."/>
            <person name="Brakhage A.A."/>
            <person name="Braus G.H."/>
            <person name="Fischer R."/>
            <person name="Frisvad J.C."/>
            <person name="Goldman G.H."/>
            <person name="Houbraken J."/>
            <person name="Oakley B."/>
            <person name="Pocsi I."/>
            <person name="Scazzocchio C."/>
            <person name="Seiboth B."/>
            <person name="vanKuyk P.A."/>
            <person name="Wortman J."/>
            <person name="Dyer P.S."/>
            <person name="Grigoriev I.V."/>
        </authorList>
    </citation>
    <scope>NUCLEOTIDE SEQUENCE [LARGE SCALE GENOMIC DNA]</scope>
    <source>
        <strain evidence="2">CBS 134.48</strain>
    </source>
</reference>
<evidence type="ECO:0000313" key="1">
    <source>
        <dbReference type="EMBL" id="OJI79496.1"/>
    </source>
</evidence>
<dbReference type="VEuPathDB" id="FungiDB:ASPTUDRAFT_33778"/>
<accession>A0A1L9MR24</accession>
<keyword evidence="2" id="KW-1185">Reference proteome</keyword>
<protein>
    <submittedName>
        <fullName evidence="1">Uncharacterized protein</fullName>
    </submittedName>
</protein>
<evidence type="ECO:0000313" key="2">
    <source>
        <dbReference type="Proteomes" id="UP000184304"/>
    </source>
</evidence>
<name>A0A1L9MR24_ASPTC</name>
<organism evidence="1 2">
    <name type="scientific">Aspergillus tubingensis (strain CBS 134.48)</name>
    <dbReference type="NCBI Taxonomy" id="767770"/>
    <lineage>
        <taxon>Eukaryota</taxon>
        <taxon>Fungi</taxon>
        <taxon>Dikarya</taxon>
        <taxon>Ascomycota</taxon>
        <taxon>Pezizomycotina</taxon>
        <taxon>Eurotiomycetes</taxon>
        <taxon>Eurotiomycetidae</taxon>
        <taxon>Eurotiales</taxon>
        <taxon>Aspergillaceae</taxon>
        <taxon>Aspergillus</taxon>
        <taxon>Aspergillus subgen. Circumdati</taxon>
    </lineage>
</organism>
<gene>
    <name evidence="1" type="ORF">ASPTUDRAFT_33778</name>
</gene>
<sequence length="181" mass="19542">MSCVISEAKGGEISELNTLKVGDLNRGQYYLIVRYALTSDGRVCPLDAAPASNYLGMDEVIREIDPAPAELRGNSTAWHHQPFRKTGQRAVVVALAIPVQSLVFIPTHVLDVKVPYSPSPGGPVYDTECPDYKCLGIADTSASAGLGIARKLAVLRLQEVRQSSGEREDVHGMDVVMYNTG</sequence>
<dbReference type="AlphaFoldDB" id="A0A1L9MR24"/>
<proteinExistence type="predicted"/>
<dbReference type="Proteomes" id="UP000184304">
    <property type="component" value="Unassembled WGS sequence"/>
</dbReference>
<dbReference type="EMBL" id="KV878208">
    <property type="protein sequence ID" value="OJI79496.1"/>
    <property type="molecule type" value="Genomic_DNA"/>
</dbReference>